<gene>
    <name evidence="1" type="ORF">IO98_21955</name>
</gene>
<protein>
    <submittedName>
        <fullName evidence="1">Uncharacterized protein</fullName>
    </submittedName>
</protein>
<accession>A0A084JD63</accession>
<evidence type="ECO:0000313" key="2">
    <source>
        <dbReference type="Proteomes" id="UP000028525"/>
    </source>
</evidence>
<proteinExistence type="predicted"/>
<keyword evidence="2" id="KW-1185">Reference proteome</keyword>
<organism evidence="1 2">
    <name type="scientific">Lacrimispora celerecrescens</name>
    <dbReference type="NCBI Taxonomy" id="29354"/>
    <lineage>
        <taxon>Bacteria</taxon>
        <taxon>Bacillati</taxon>
        <taxon>Bacillota</taxon>
        <taxon>Clostridia</taxon>
        <taxon>Lachnospirales</taxon>
        <taxon>Lachnospiraceae</taxon>
        <taxon>Lacrimispora</taxon>
    </lineage>
</organism>
<evidence type="ECO:0000313" key="1">
    <source>
        <dbReference type="EMBL" id="KEZ86897.1"/>
    </source>
</evidence>
<comment type="caution">
    <text evidence="1">The sequence shown here is derived from an EMBL/GenBank/DDBJ whole genome shotgun (WGS) entry which is preliminary data.</text>
</comment>
<dbReference type="Proteomes" id="UP000028525">
    <property type="component" value="Unassembled WGS sequence"/>
</dbReference>
<sequence>MPRKWKSTSWFFREKQKTWIKIEKINPEKNISVGSLLVITTGKSVKEVIDKSQCCFAYVKK</sequence>
<dbReference type="EMBL" id="JPME01000039">
    <property type="protein sequence ID" value="KEZ86897.1"/>
    <property type="molecule type" value="Genomic_DNA"/>
</dbReference>
<name>A0A084JD63_9FIRM</name>
<dbReference type="RefSeq" id="WP_038284502.1">
    <property type="nucleotide sequence ID" value="NZ_JPME01000039.1"/>
</dbReference>
<reference evidence="1 2" key="1">
    <citation type="submission" date="2014-07" db="EMBL/GenBank/DDBJ databases">
        <title>Draft genome of Clostridium celerecrescens 152B isolated from sediments associated with methane hydrate from Krishna Godavari basin.</title>
        <authorList>
            <person name="Honkalas V.S."/>
            <person name="Dabir A.P."/>
            <person name="Arora P."/>
            <person name="Dhakephalkar P.K."/>
        </authorList>
    </citation>
    <scope>NUCLEOTIDE SEQUENCE [LARGE SCALE GENOMIC DNA]</scope>
    <source>
        <strain evidence="1 2">152B</strain>
    </source>
</reference>
<dbReference type="AlphaFoldDB" id="A0A084JD63"/>